<dbReference type="Pfam" id="PF12804">
    <property type="entry name" value="NTP_transf_3"/>
    <property type="match status" value="1"/>
</dbReference>
<comment type="caution">
    <text evidence="3">The sequence shown here is derived from an EMBL/GenBank/DDBJ whole genome shotgun (WGS) entry which is preliminary data.</text>
</comment>
<dbReference type="Gene3D" id="3.90.550.10">
    <property type="entry name" value="Spore Coat Polysaccharide Biosynthesis Protein SpsA, Chain A"/>
    <property type="match status" value="1"/>
</dbReference>
<dbReference type="SUPFAM" id="SSF53448">
    <property type="entry name" value="Nucleotide-diphospho-sugar transferases"/>
    <property type="match status" value="1"/>
</dbReference>
<evidence type="ECO:0000259" key="2">
    <source>
        <dbReference type="Pfam" id="PF12804"/>
    </source>
</evidence>
<keyword evidence="1" id="KW-0460">Magnesium</keyword>
<evidence type="ECO:0000313" key="4">
    <source>
        <dbReference type="Proteomes" id="UP000272703"/>
    </source>
</evidence>
<feature type="domain" description="MobA-like NTP transferase" evidence="2">
    <location>
        <begin position="20"/>
        <end position="85"/>
    </location>
</feature>
<accession>A0A3M6AFL6</accession>
<dbReference type="AlphaFoldDB" id="A0A3M6AFL6"/>
<dbReference type="Proteomes" id="UP000272703">
    <property type="component" value="Unassembled WGS sequence"/>
</dbReference>
<dbReference type="InterPro" id="IPR025877">
    <property type="entry name" value="MobA-like_NTP_Trfase"/>
</dbReference>
<protein>
    <submittedName>
        <fullName evidence="3">Lipopolysaccharide biosynthesis protein</fullName>
    </submittedName>
</protein>
<organism evidence="3 4">
    <name type="scientific">Pseudomonas savastanoi</name>
    <name type="common">Pseudomonas syringae pv. savastanoi</name>
    <dbReference type="NCBI Taxonomy" id="29438"/>
    <lineage>
        <taxon>Bacteria</taxon>
        <taxon>Pseudomonadati</taxon>
        <taxon>Pseudomonadota</taxon>
        <taxon>Gammaproteobacteria</taxon>
        <taxon>Pseudomonadales</taxon>
        <taxon>Pseudomonadaceae</taxon>
        <taxon>Pseudomonas</taxon>
    </lineage>
</organism>
<proteinExistence type="predicted"/>
<evidence type="ECO:0000256" key="1">
    <source>
        <dbReference type="ARBA" id="ARBA00022842"/>
    </source>
</evidence>
<dbReference type="InterPro" id="IPR029044">
    <property type="entry name" value="Nucleotide-diphossugar_trans"/>
</dbReference>
<gene>
    <name evidence="3" type="ORF">ALP16_02199</name>
</gene>
<dbReference type="EMBL" id="RBUN01000256">
    <property type="protein sequence ID" value="RMV18131.1"/>
    <property type="molecule type" value="Genomic_DNA"/>
</dbReference>
<name>A0A3M6AFL6_PSESS</name>
<evidence type="ECO:0000313" key="3">
    <source>
        <dbReference type="EMBL" id="RMV18131.1"/>
    </source>
</evidence>
<sequence>MPLRQLQITHPKGIFMLQIIVPMAGAGSRFAVAGYTDPKPLIPVHGVPMIKVVIDNLTPNCPHRFIFICQADQVANLFAEGKAECLGTWMRHRRAWWADGGRRVLRLCRQAPARL</sequence>
<reference evidence="3 4" key="1">
    <citation type="submission" date="2018-08" db="EMBL/GenBank/DDBJ databases">
        <title>Recombination of ecologically and evolutionarily significant loci maintains genetic cohesion in the Pseudomonas syringae species complex.</title>
        <authorList>
            <person name="Dillon M."/>
            <person name="Thakur S."/>
            <person name="Almeida R.N.D."/>
            <person name="Weir B.S."/>
            <person name="Guttman D.S."/>
        </authorList>
    </citation>
    <scope>NUCLEOTIDE SEQUENCE [LARGE SCALE GENOMIC DNA]</scope>
    <source>
        <strain evidence="3 4">ICMP 11897</strain>
    </source>
</reference>
<dbReference type="GO" id="GO:0016779">
    <property type="term" value="F:nucleotidyltransferase activity"/>
    <property type="evidence" value="ECO:0007669"/>
    <property type="project" value="UniProtKB-ARBA"/>
</dbReference>